<dbReference type="EMBL" id="FRYL01000044">
    <property type="protein sequence ID" value="SHO81608.1"/>
    <property type="molecule type" value="Genomic_DNA"/>
</dbReference>
<reference evidence="3" key="1">
    <citation type="submission" date="2016-10" db="EMBL/GenBank/DDBJ databases">
        <authorList>
            <person name="de Groot N.N."/>
        </authorList>
    </citation>
    <scope>NUCLEOTIDE SEQUENCE</scope>
</reference>
<dbReference type="PANTHER" id="PTHR44943:SF8">
    <property type="entry name" value="TPR REPEAT-CONTAINING PROTEIN MJ0263"/>
    <property type="match status" value="1"/>
</dbReference>
<accession>A0A1W1EL54</accession>
<dbReference type="SUPFAM" id="SSF48452">
    <property type="entry name" value="TPR-like"/>
    <property type="match status" value="1"/>
</dbReference>
<evidence type="ECO:0000313" key="3">
    <source>
        <dbReference type="EMBL" id="SHO81608.1"/>
    </source>
</evidence>
<sequence>MNTFQFFLLLLSFTIFYRFFKQLFSQNYPKRGVDFEASREDKQIGHFTNMNKSFQEPPQRVSRLEELNHMADESIEKGDFDEAKKALDSALIVKNDDIETASKLGFVLMKLKYFKDAKEIFEKILLSKPDDDMIYSNLATIYRELSQNDKSIEHHQIAIALDNDYAPHYFNYANTLYSLGKRDEALNMYKKAYELDSDIKEAKNMIEKLK</sequence>
<dbReference type="SMART" id="SM00028">
    <property type="entry name" value="TPR"/>
    <property type="match status" value="4"/>
</dbReference>
<keyword evidence="1" id="KW-0677">Repeat</keyword>
<organism evidence="3">
    <name type="scientific">hydrothermal vent metagenome</name>
    <dbReference type="NCBI Taxonomy" id="652676"/>
    <lineage>
        <taxon>unclassified sequences</taxon>
        <taxon>metagenomes</taxon>
        <taxon>ecological metagenomes</taxon>
    </lineage>
</organism>
<dbReference type="Pfam" id="PF13181">
    <property type="entry name" value="TPR_8"/>
    <property type="match status" value="1"/>
</dbReference>
<gene>
    <name evidence="3" type="ORF">MNB_SV-15-155</name>
</gene>
<dbReference type="InterPro" id="IPR051685">
    <property type="entry name" value="Ycf3/AcsC/BcsC/TPR_MFPF"/>
</dbReference>
<dbReference type="Pfam" id="PF13424">
    <property type="entry name" value="TPR_12"/>
    <property type="match status" value="1"/>
</dbReference>
<dbReference type="InterPro" id="IPR011990">
    <property type="entry name" value="TPR-like_helical_dom_sf"/>
</dbReference>
<keyword evidence="2" id="KW-0802">TPR repeat</keyword>
<dbReference type="PROSITE" id="PS50005">
    <property type="entry name" value="TPR"/>
    <property type="match status" value="2"/>
</dbReference>
<name>A0A1W1EL54_9ZZZZ</name>
<proteinExistence type="predicted"/>
<dbReference type="InterPro" id="IPR019734">
    <property type="entry name" value="TPR_rpt"/>
</dbReference>
<evidence type="ECO:0000256" key="1">
    <source>
        <dbReference type="ARBA" id="ARBA00022737"/>
    </source>
</evidence>
<dbReference type="Gene3D" id="1.25.40.10">
    <property type="entry name" value="Tetratricopeptide repeat domain"/>
    <property type="match status" value="1"/>
</dbReference>
<evidence type="ECO:0000256" key="2">
    <source>
        <dbReference type="ARBA" id="ARBA00022803"/>
    </source>
</evidence>
<protein>
    <submittedName>
        <fullName evidence="3">TPR repeat</fullName>
    </submittedName>
</protein>
<dbReference type="PANTHER" id="PTHR44943">
    <property type="entry name" value="CELLULOSE SYNTHASE OPERON PROTEIN C"/>
    <property type="match status" value="1"/>
</dbReference>
<dbReference type="AlphaFoldDB" id="A0A1W1EL54"/>